<comment type="caution">
    <text evidence="8">The sequence shown here is derived from an EMBL/GenBank/DDBJ whole genome shotgun (WGS) entry which is preliminary data.</text>
</comment>
<keyword evidence="4 6" id="KW-1133">Transmembrane helix</keyword>
<feature type="transmembrane region" description="Helical" evidence="6">
    <location>
        <begin position="716"/>
        <end position="737"/>
    </location>
</feature>
<evidence type="ECO:0000313" key="8">
    <source>
        <dbReference type="EMBL" id="KAB4476952.1"/>
    </source>
</evidence>
<organism evidence="8 9">
    <name type="scientific">Bacteroides thetaiotaomicron</name>
    <dbReference type="NCBI Taxonomy" id="818"/>
    <lineage>
        <taxon>Bacteria</taxon>
        <taxon>Pseudomonadati</taxon>
        <taxon>Bacteroidota</taxon>
        <taxon>Bacteroidia</taxon>
        <taxon>Bacteroidales</taxon>
        <taxon>Bacteroidaceae</taxon>
        <taxon>Bacteroides</taxon>
    </lineage>
</organism>
<feature type="transmembrane region" description="Helical" evidence="6">
    <location>
        <begin position="297"/>
        <end position="318"/>
    </location>
</feature>
<feature type="transmembrane region" description="Helical" evidence="6">
    <location>
        <begin position="830"/>
        <end position="851"/>
    </location>
</feature>
<protein>
    <submittedName>
        <fullName evidence="8">MMPL family transporter</fullName>
    </submittedName>
</protein>
<evidence type="ECO:0000256" key="1">
    <source>
        <dbReference type="ARBA" id="ARBA00004651"/>
    </source>
</evidence>
<dbReference type="Pfam" id="PF13649">
    <property type="entry name" value="Methyltransf_25"/>
    <property type="match status" value="1"/>
</dbReference>
<dbReference type="InterPro" id="IPR002123">
    <property type="entry name" value="Plipid/glycerol_acylTrfase"/>
</dbReference>
<name>A0A6I0SEI8_BACT4</name>
<keyword evidence="2" id="KW-1003">Cell membrane</keyword>
<dbReference type="InterPro" id="IPR041698">
    <property type="entry name" value="Methyltransf_25"/>
</dbReference>
<evidence type="ECO:0000256" key="2">
    <source>
        <dbReference type="ARBA" id="ARBA00022475"/>
    </source>
</evidence>
<feature type="transmembrane region" description="Helical" evidence="6">
    <location>
        <begin position="757"/>
        <end position="775"/>
    </location>
</feature>
<gene>
    <name evidence="8" type="ORF">GAN59_07200</name>
</gene>
<feature type="transmembrane region" description="Helical" evidence="6">
    <location>
        <begin position="325"/>
        <end position="346"/>
    </location>
</feature>
<dbReference type="EMBL" id="WCRS01000003">
    <property type="protein sequence ID" value="KAB4476952.1"/>
    <property type="molecule type" value="Genomic_DNA"/>
</dbReference>
<comment type="subcellular location">
    <subcellularLocation>
        <location evidence="1">Cell membrane</location>
        <topology evidence="1">Multi-pass membrane protein</topology>
    </subcellularLocation>
</comment>
<dbReference type="SUPFAM" id="SSF82866">
    <property type="entry name" value="Multidrug efflux transporter AcrB transmembrane domain"/>
    <property type="match status" value="2"/>
</dbReference>
<dbReference type="CDD" id="cd07989">
    <property type="entry name" value="LPLAT_AGPAT-like"/>
    <property type="match status" value="1"/>
</dbReference>
<dbReference type="InterPro" id="IPR029063">
    <property type="entry name" value="SAM-dependent_MTases_sf"/>
</dbReference>
<dbReference type="SUPFAM" id="SSF53335">
    <property type="entry name" value="S-adenosyl-L-methionine-dependent methyltransferases"/>
    <property type="match status" value="1"/>
</dbReference>
<feature type="transmembrane region" description="Helical" evidence="6">
    <location>
        <begin position="273"/>
        <end position="291"/>
    </location>
</feature>
<proteinExistence type="predicted"/>
<feature type="transmembrane region" description="Helical" evidence="6">
    <location>
        <begin position="390"/>
        <end position="409"/>
    </location>
</feature>
<dbReference type="Gene3D" id="1.20.1640.10">
    <property type="entry name" value="Multidrug efflux transporter AcrB transmembrane domain"/>
    <property type="match status" value="2"/>
</dbReference>
<feature type="transmembrane region" description="Helical" evidence="6">
    <location>
        <begin position="664"/>
        <end position="683"/>
    </location>
</feature>
<keyword evidence="5 6" id="KW-0472">Membrane</keyword>
<feature type="domain" description="Phospholipid/glycerol acyltransferase" evidence="7">
    <location>
        <begin position="898"/>
        <end position="1007"/>
    </location>
</feature>
<sequence>MTQFFIGLYDYFERHKILFYLSLICCVLLMGFFALQVRFEENVTQFFPDTKDSQNAIKVFDNLKIKDKIIIMLSAADTDSIVEPDSLIEAADQLQQTLTDKAGDKLIKEIFAQVDQSLIGGATDFVYDHLPLFLSDADYQRLDSLLTKEGIQAIMQQNYTRLLSPAGIALRSYILRDPLGLGNEALKHLQDFQLEANYEINEEHIFSQDGSTLLMFITPVFSTGSTGKNDELVRILEEELQQVQKQHPTLRAEYFGGPSVGVYNARQIKQDTILTSSIALVIIIVFISLVFKRKRSIPLIITPILFGGLFALFLIFFIKGSISAIAVGAGSAVMGIALSYSIHMLAHQNHVSTVQQLIKEIAYPLTVGSFTTIGAFLGLVFTSSDLLRDFGLFASLALIGTTLFCLIYLPHFLKGQADVKQGRVLRLIEKINAYPFEKNKWLVGSILVITVICLFTSQKVGFNNDMMSLNFEPPHLKQSEEKLMQLFDNHEKTVLFVSVGKDMNRATETYAETNRKLAALKEQGLIKDYASASQFLISPQEQQKRLEKWQSYWTNDRKKQVYEDLETAAAGYCFRPGSFDSFRQWLDGSFHEYVYNAQSEDLSSKLLNEWQTSADSITMLISQVRVSETAKEAVYEQFSKEKDVVIFDRSYFTNKWVSAVNNDFYLILYISSFLIFFALWFSYGRIELTLMSFLPMLVSWVIILGLMGILGIEFNIINIILSTFIFGIGDDFSIFIMDGLQNKYRTGKKVLNSHKTAIFFSAFTTVVGMGALVFARHPALQSISLISILGMMAVVLVAYTIQPLIFRFFISGPASKGLPPYTVIGLMRTVILFLLFFFGCILLRLLIIVLYPIPVRKSSKQHLVCKLIQITCKGILLVATSVKKEHINKTNERFDRPAIIIANHQSFIDILVLLSLSSKIVMVTNHWVWHSPFFGAIIRYADFYYIGEGYEQYVERMRKKVQEGYSIAIFPEGTRTYNGKMKRFHKGAFYLAETLQLDILPILLYGNNRIIAKAQPFNIRKGIIYTEILPRIPVDDLSFGVTYQERTKRISAYMRQEYARICREKNTTDNPAFYEALIQNYIYKGPVEEWYVRIKVKMEKNYRLFNQIIPVKGQITDIGCGFGPLCYTLSLLSEEREILGIDYDEDKIAVAQHGWLRNERLRFEYGNALQYPLPESDVFILNDMLHYMSYEHQRTLLLKCAALLRPQGMIIIRDGNSANTSKHRLTRLTELLSTRIFNFNRTTEKLCFTTEAQLREMAATFGMNIEIIPNDKYTSNTIYIFRKPDSHEQI</sequence>
<dbReference type="Pfam" id="PF01553">
    <property type="entry name" value="Acyltransferase"/>
    <property type="match status" value="1"/>
</dbReference>
<dbReference type="PANTHER" id="PTHR33406">
    <property type="entry name" value="MEMBRANE PROTEIN MJ1562-RELATED"/>
    <property type="match status" value="1"/>
</dbReference>
<dbReference type="GO" id="GO:0005886">
    <property type="term" value="C:plasma membrane"/>
    <property type="evidence" value="ECO:0007669"/>
    <property type="project" value="UniProtKB-SubCell"/>
</dbReference>
<feature type="transmembrane region" description="Helical" evidence="6">
    <location>
        <begin position="689"/>
        <end position="709"/>
    </location>
</feature>
<dbReference type="Proteomes" id="UP000488521">
    <property type="component" value="Unassembled WGS sequence"/>
</dbReference>
<dbReference type="SMART" id="SM00563">
    <property type="entry name" value="PlsC"/>
    <property type="match status" value="1"/>
</dbReference>
<evidence type="ECO:0000256" key="3">
    <source>
        <dbReference type="ARBA" id="ARBA00022692"/>
    </source>
</evidence>
<evidence type="ECO:0000259" key="7">
    <source>
        <dbReference type="SMART" id="SM00563"/>
    </source>
</evidence>
<feature type="transmembrane region" description="Helical" evidence="6">
    <location>
        <begin position="441"/>
        <end position="457"/>
    </location>
</feature>
<dbReference type="InterPro" id="IPR050545">
    <property type="entry name" value="Mycobact_MmpL"/>
</dbReference>
<reference evidence="8 9" key="1">
    <citation type="journal article" date="2019" name="Nat. Med.">
        <title>A library of human gut bacterial isolates paired with longitudinal multiomics data enables mechanistic microbiome research.</title>
        <authorList>
            <person name="Poyet M."/>
            <person name="Groussin M."/>
            <person name="Gibbons S.M."/>
            <person name="Avila-Pacheco J."/>
            <person name="Jiang X."/>
            <person name="Kearney S.M."/>
            <person name="Perrotta A.R."/>
            <person name="Berdy B."/>
            <person name="Zhao S."/>
            <person name="Lieberman T.D."/>
            <person name="Swanson P.K."/>
            <person name="Smith M."/>
            <person name="Roesemann S."/>
            <person name="Alexander J.E."/>
            <person name="Rich S.A."/>
            <person name="Livny J."/>
            <person name="Vlamakis H."/>
            <person name="Clish C."/>
            <person name="Bullock K."/>
            <person name="Deik A."/>
            <person name="Scott J."/>
            <person name="Pierce K.A."/>
            <person name="Xavier R.J."/>
            <person name="Alm E.J."/>
        </authorList>
    </citation>
    <scope>NUCLEOTIDE SEQUENCE [LARGE SCALE GENOMIC DNA]</scope>
    <source>
        <strain evidence="8 9">BIOML-A156</strain>
    </source>
</reference>
<evidence type="ECO:0000256" key="5">
    <source>
        <dbReference type="ARBA" id="ARBA00023136"/>
    </source>
</evidence>
<evidence type="ECO:0000256" key="6">
    <source>
        <dbReference type="SAM" id="Phobius"/>
    </source>
</evidence>
<dbReference type="InterPro" id="IPR004869">
    <property type="entry name" value="MMPL_dom"/>
</dbReference>
<feature type="transmembrane region" description="Helical" evidence="6">
    <location>
        <begin position="17"/>
        <end position="35"/>
    </location>
</feature>
<accession>A0A6I0SEI8</accession>
<evidence type="ECO:0000256" key="4">
    <source>
        <dbReference type="ARBA" id="ARBA00022989"/>
    </source>
</evidence>
<evidence type="ECO:0000313" key="9">
    <source>
        <dbReference type="Proteomes" id="UP000488521"/>
    </source>
</evidence>
<feature type="transmembrane region" description="Helical" evidence="6">
    <location>
        <begin position="787"/>
        <end position="810"/>
    </location>
</feature>
<dbReference type="Gene3D" id="3.40.50.150">
    <property type="entry name" value="Vaccinia Virus protein VP39"/>
    <property type="match status" value="1"/>
</dbReference>
<feature type="transmembrane region" description="Helical" evidence="6">
    <location>
        <begin position="361"/>
        <end position="381"/>
    </location>
</feature>
<dbReference type="GO" id="GO:0016746">
    <property type="term" value="F:acyltransferase activity"/>
    <property type="evidence" value="ECO:0007669"/>
    <property type="project" value="InterPro"/>
</dbReference>
<dbReference type="Pfam" id="PF03176">
    <property type="entry name" value="MMPL"/>
    <property type="match status" value="1"/>
</dbReference>
<dbReference type="CDD" id="cd02440">
    <property type="entry name" value="AdoMet_MTases"/>
    <property type="match status" value="1"/>
</dbReference>
<dbReference type="PANTHER" id="PTHR33406:SF13">
    <property type="entry name" value="MEMBRANE PROTEIN YDFJ"/>
    <property type="match status" value="1"/>
</dbReference>
<dbReference type="RefSeq" id="WP_349080925.1">
    <property type="nucleotide sequence ID" value="NZ_CAXSVM010000007.1"/>
</dbReference>
<dbReference type="SUPFAM" id="SSF69593">
    <property type="entry name" value="Glycerol-3-phosphate (1)-acyltransferase"/>
    <property type="match status" value="1"/>
</dbReference>
<keyword evidence="3 6" id="KW-0812">Transmembrane</keyword>